<dbReference type="Proteomes" id="UP001218188">
    <property type="component" value="Unassembled WGS sequence"/>
</dbReference>
<dbReference type="EMBL" id="JARJCM010000221">
    <property type="protein sequence ID" value="KAJ7021897.1"/>
    <property type="molecule type" value="Genomic_DNA"/>
</dbReference>
<name>A0AAD6SAE9_9AGAR</name>
<protein>
    <submittedName>
        <fullName evidence="1">Uncharacterized protein</fullName>
    </submittedName>
</protein>
<reference evidence="1" key="1">
    <citation type="submission" date="2023-03" db="EMBL/GenBank/DDBJ databases">
        <title>Massive genome expansion in bonnet fungi (Mycena s.s.) driven by repeated elements and novel gene families across ecological guilds.</title>
        <authorList>
            <consortium name="Lawrence Berkeley National Laboratory"/>
            <person name="Harder C.B."/>
            <person name="Miyauchi S."/>
            <person name="Viragh M."/>
            <person name="Kuo A."/>
            <person name="Thoen E."/>
            <person name="Andreopoulos B."/>
            <person name="Lu D."/>
            <person name="Skrede I."/>
            <person name="Drula E."/>
            <person name="Henrissat B."/>
            <person name="Morin E."/>
            <person name="Kohler A."/>
            <person name="Barry K."/>
            <person name="LaButti K."/>
            <person name="Morin E."/>
            <person name="Salamov A."/>
            <person name="Lipzen A."/>
            <person name="Mereny Z."/>
            <person name="Hegedus B."/>
            <person name="Baldrian P."/>
            <person name="Stursova M."/>
            <person name="Weitz H."/>
            <person name="Taylor A."/>
            <person name="Grigoriev I.V."/>
            <person name="Nagy L.G."/>
            <person name="Martin F."/>
            <person name="Kauserud H."/>
        </authorList>
    </citation>
    <scope>NUCLEOTIDE SEQUENCE</scope>
    <source>
        <strain evidence="1">CBHHK200</strain>
    </source>
</reference>
<keyword evidence="2" id="KW-1185">Reference proteome</keyword>
<sequence length="269" mass="29461">MPASNQDRVTIIAVREVPPHLSKEVFGAKMGALLEAFMALPVCKKNVLKWDLVCCDFAFEDSDHPYLTLCQILPMPSLFDASIRAIGFRESQRHVLAVAKYEVLADPEFARLVMEGDKEFGFCSSSSTFIADVVSKIDGPGSANPARAFWILKAPSRFSREEFSHKLGGLVDRLLAMPNSQKTSQKHSMCIQSNTDTSLRRTDALLRGLGLPVPEPMVVLMTETKSLDDAIEFGADPAVKQLAAEATAELEFHVNGVGFLGDVESKVKS</sequence>
<comment type="caution">
    <text evidence="1">The sequence shown here is derived from an EMBL/GenBank/DDBJ whole genome shotgun (WGS) entry which is preliminary data.</text>
</comment>
<evidence type="ECO:0000313" key="1">
    <source>
        <dbReference type="EMBL" id="KAJ7021897.1"/>
    </source>
</evidence>
<dbReference type="AlphaFoldDB" id="A0AAD6SAE9"/>
<gene>
    <name evidence="1" type="ORF">C8F04DRAFT_1195036</name>
</gene>
<proteinExistence type="predicted"/>
<accession>A0AAD6SAE9</accession>
<organism evidence="1 2">
    <name type="scientific">Mycena alexandri</name>
    <dbReference type="NCBI Taxonomy" id="1745969"/>
    <lineage>
        <taxon>Eukaryota</taxon>
        <taxon>Fungi</taxon>
        <taxon>Dikarya</taxon>
        <taxon>Basidiomycota</taxon>
        <taxon>Agaricomycotina</taxon>
        <taxon>Agaricomycetes</taxon>
        <taxon>Agaricomycetidae</taxon>
        <taxon>Agaricales</taxon>
        <taxon>Marasmiineae</taxon>
        <taxon>Mycenaceae</taxon>
        <taxon>Mycena</taxon>
    </lineage>
</organism>
<evidence type="ECO:0000313" key="2">
    <source>
        <dbReference type="Proteomes" id="UP001218188"/>
    </source>
</evidence>